<dbReference type="EMBL" id="LAFY01004284">
    <property type="protein sequence ID" value="KJX93376.1"/>
    <property type="molecule type" value="Genomic_DNA"/>
</dbReference>
<dbReference type="Gene3D" id="3.40.50.10490">
    <property type="entry name" value="Glucose-6-phosphate isomerase like protein, domain 1"/>
    <property type="match status" value="1"/>
</dbReference>
<comment type="caution">
    <text evidence="3">The sequence shown here is derived from an EMBL/GenBank/DDBJ whole genome shotgun (WGS) entry which is preliminary data.</text>
</comment>
<protein>
    <submittedName>
        <fullName evidence="3">Sis domain-containing protein</fullName>
    </submittedName>
</protein>
<dbReference type="AlphaFoldDB" id="A0A0F4G7M2"/>
<dbReference type="InterPro" id="IPR001347">
    <property type="entry name" value="SIS_dom"/>
</dbReference>
<evidence type="ECO:0000313" key="3">
    <source>
        <dbReference type="EMBL" id="KJX93376.1"/>
    </source>
</evidence>
<dbReference type="GO" id="GO:0097367">
    <property type="term" value="F:carbohydrate derivative binding"/>
    <property type="evidence" value="ECO:0007669"/>
    <property type="project" value="InterPro"/>
</dbReference>
<feature type="region of interest" description="Disordered" evidence="1">
    <location>
        <begin position="1"/>
        <end position="44"/>
    </location>
</feature>
<evidence type="ECO:0000259" key="2">
    <source>
        <dbReference type="PROSITE" id="PS51464"/>
    </source>
</evidence>
<dbReference type="Pfam" id="PF01380">
    <property type="entry name" value="SIS"/>
    <property type="match status" value="1"/>
</dbReference>
<proteinExistence type="predicted"/>
<gene>
    <name evidence="3" type="ORF">TI39_contig4325g00002</name>
</gene>
<dbReference type="PANTHER" id="PTHR38418">
    <property type="entry name" value="SUGAR ISOMERASE, KPSF/GUTQ (AFU_ORTHOLOGUE AFUA_6G08860)"/>
    <property type="match status" value="1"/>
</dbReference>
<sequence length="284" mass="30050">MASQRPSKRQRISGTISPVTPLSPDDEETLGSVSGSKCNGNSTPSSRLLDRAIEVLRVEADALANVAALYQNDAAARAGLAAAVEAIVEAQHQDGKLVVCGVGKSGYIAQKLTATCKSLGIRAAFLHACEAMHGDLGDIRPRDVLLFVSYSGQTPELLNLLGHVPETVRVMAMSSHNDALDCRLLMDRDDGILLPTPIPIKEEDSFGVRAPTTSTTVALAVADMLALTVADELHREETKSVFQRNHPGGAIGMTAQEVESMKRADVDVTVVALPSPSISAESED</sequence>
<dbReference type="SUPFAM" id="SSF53697">
    <property type="entry name" value="SIS domain"/>
    <property type="match status" value="1"/>
</dbReference>
<dbReference type="PROSITE" id="PS51464">
    <property type="entry name" value="SIS"/>
    <property type="match status" value="1"/>
</dbReference>
<keyword evidence="4" id="KW-1185">Reference proteome</keyword>
<evidence type="ECO:0000313" key="4">
    <source>
        <dbReference type="Proteomes" id="UP000033647"/>
    </source>
</evidence>
<dbReference type="Proteomes" id="UP000033647">
    <property type="component" value="Unassembled WGS sequence"/>
</dbReference>
<dbReference type="GO" id="GO:1901135">
    <property type="term" value="P:carbohydrate derivative metabolic process"/>
    <property type="evidence" value="ECO:0007669"/>
    <property type="project" value="InterPro"/>
</dbReference>
<dbReference type="InterPro" id="IPR046348">
    <property type="entry name" value="SIS_dom_sf"/>
</dbReference>
<dbReference type="PANTHER" id="PTHR38418:SF2">
    <property type="entry name" value="SUGAR ISOMERASE, KPSF_GUTQ (AFU_ORTHOLOGUE AFUA_6G08860)"/>
    <property type="match status" value="1"/>
</dbReference>
<dbReference type="OrthoDB" id="1872003at2759"/>
<dbReference type="STRING" id="1047168.A0A0F4G7M2"/>
<feature type="compositionally biased region" description="Basic residues" evidence="1">
    <location>
        <begin position="1"/>
        <end position="11"/>
    </location>
</feature>
<organism evidence="3 4">
    <name type="scientific">Zymoseptoria brevis</name>
    <dbReference type="NCBI Taxonomy" id="1047168"/>
    <lineage>
        <taxon>Eukaryota</taxon>
        <taxon>Fungi</taxon>
        <taxon>Dikarya</taxon>
        <taxon>Ascomycota</taxon>
        <taxon>Pezizomycotina</taxon>
        <taxon>Dothideomycetes</taxon>
        <taxon>Dothideomycetidae</taxon>
        <taxon>Mycosphaerellales</taxon>
        <taxon>Mycosphaerellaceae</taxon>
        <taxon>Zymoseptoria</taxon>
    </lineage>
</organism>
<feature type="compositionally biased region" description="Polar residues" evidence="1">
    <location>
        <begin position="31"/>
        <end position="44"/>
    </location>
</feature>
<accession>A0A0F4G7M2</accession>
<evidence type="ECO:0000256" key="1">
    <source>
        <dbReference type="SAM" id="MobiDB-lite"/>
    </source>
</evidence>
<reference evidence="3 4" key="1">
    <citation type="submission" date="2015-03" db="EMBL/GenBank/DDBJ databases">
        <title>RNA-seq based gene annotation and comparative genomics of four Zymoseptoria species reveal species-specific pathogenicity related genes and transposable element activity.</title>
        <authorList>
            <person name="Grandaubert J."/>
            <person name="Bhattacharyya A."/>
            <person name="Stukenbrock E.H."/>
        </authorList>
    </citation>
    <scope>NUCLEOTIDE SEQUENCE [LARGE SCALE GENOMIC DNA]</scope>
    <source>
        <strain evidence="3 4">Zb18110</strain>
    </source>
</reference>
<name>A0A0F4G7M2_9PEZI</name>
<feature type="domain" description="SIS" evidence="2">
    <location>
        <begin position="83"/>
        <end position="235"/>
    </location>
</feature>